<dbReference type="InterPro" id="IPR045214">
    <property type="entry name" value="Surf1/Surf4"/>
</dbReference>
<evidence type="ECO:0000313" key="8">
    <source>
        <dbReference type="EMBL" id="SOE73824.1"/>
    </source>
</evidence>
<protein>
    <recommendedName>
        <fullName evidence="6">SURF1-like protein</fullName>
    </recommendedName>
</protein>
<dbReference type="PANTHER" id="PTHR23427">
    <property type="entry name" value="SURFEIT LOCUS PROTEIN"/>
    <property type="match status" value="1"/>
</dbReference>
<dbReference type="InterPro" id="IPR002994">
    <property type="entry name" value="Surf1/Shy1"/>
</dbReference>
<proteinExistence type="inferred from homology"/>
<feature type="transmembrane region" description="Helical" evidence="6">
    <location>
        <begin position="217"/>
        <end position="236"/>
    </location>
</feature>
<evidence type="ECO:0000256" key="6">
    <source>
        <dbReference type="RuleBase" id="RU363076"/>
    </source>
</evidence>
<feature type="region of interest" description="Disordered" evidence="7">
    <location>
        <begin position="242"/>
        <end position="281"/>
    </location>
</feature>
<keyword evidence="4 6" id="KW-1133">Transmembrane helix</keyword>
<keyword evidence="3 6" id="KW-0812">Transmembrane</keyword>
<gene>
    <name evidence="8" type="ORF">SAMN06296378_2855</name>
</gene>
<dbReference type="PROSITE" id="PS50895">
    <property type="entry name" value="SURF1"/>
    <property type="match status" value="1"/>
</dbReference>
<sequence>MKGWGFAFSRRWLGYLALVIIFAIGCAGLSYWQIARRDEARAEIERVDTNWAAAPRNVDEVLTTLDSFDPADKWTPVILTGRYLSDDELLARGRPLDGNAGFEQLVPFQLADGSVFIVDRGWIRAGNEQDTPDVIPRVPTGEVTVVARLKGGEPNIPGRSAPDGQVATINLDTIAGIIDRPIYSRAYGLLASEDPASSAIPVAVTKPVADEGPHLSYAFQWIVFGIMAFIALGWAVRQEYRAKNADDPQERQRAEARRRKAEAKGPTDAEAEDAILDHAGR</sequence>
<feature type="transmembrane region" description="Helical" evidence="6">
    <location>
        <begin position="12"/>
        <end position="32"/>
    </location>
</feature>
<evidence type="ECO:0000256" key="1">
    <source>
        <dbReference type="ARBA" id="ARBA00004370"/>
    </source>
</evidence>
<accession>A0A2C9A337</accession>
<dbReference type="PANTHER" id="PTHR23427:SF2">
    <property type="entry name" value="SURFEIT LOCUS PROTEIN 1"/>
    <property type="match status" value="1"/>
</dbReference>
<dbReference type="OrthoDB" id="9807214at2"/>
<dbReference type="CDD" id="cd06662">
    <property type="entry name" value="SURF1"/>
    <property type="match status" value="1"/>
</dbReference>
<comment type="subcellular location">
    <subcellularLocation>
        <location evidence="6">Cell membrane</location>
        <topology evidence="6">Multi-pass membrane protein</topology>
    </subcellularLocation>
    <subcellularLocation>
        <location evidence="1">Membrane</location>
    </subcellularLocation>
</comment>
<keyword evidence="9" id="KW-1185">Reference proteome</keyword>
<comment type="similarity">
    <text evidence="2 6">Belongs to the SURF1 family.</text>
</comment>
<evidence type="ECO:0000256" key="7">
    <source>
        <dbReference type="SAM" id="MobiDB-lite"/>
    </source>
</evidence>
<evidence type="ECO:0000256" key="5">
    <source>
        <dbReference type="ARBA" id="ARBA00023136"/>
    </source>
</evidence>
<dbReference type="AlphaFoldDB" id="A0A2C9A337"/>
<evidence type="ECO:0000256" key="4">
    <source>
        <dbReference type="ARBA" id="ARBA00022989"/>
    </source>
</evidence>
<reference evidence="8 9" key="1">
    <citation type="submission" date="2017-09" db="EMBL/GenBank/DDBJ databases">
        <authorList>
            <person name="Ehlers B."/>
            <person name="Leendertz F.H."/>
        </authorList>
    </citation>
    <scope>NUCLEOTIDE SEQUENCE [LARGE SCALE GENOMIC DNA]</scope>
    <source>
        <strain evidence="8 9">CGMCC 1.05381</strain>
    </source>
</reference>
<dbReference type="PROSITE" id="PS51257">
    <property type="entry name" value="PROKAR_LIPOPROTEIN"/>
    <property type="match status" value="1"/>
</dbReference>
<dbReference type="GO" id="GO:0005886">
    <property type="term" value="C:plasma membrane"/>
    <property type="evidence" value="ECO:0007669"/>
    <property type="project" value="UniProtKB-SubCell"/>
</dbReference>
<dbReference type="EMBL" id="OCST01000006">
    <property type="protein sequence ID" value="SOE73824.1"/>
    <property type="molecule type" value="Genomic_DNA"/>
</dbReference>
<dbReference type="Pfam" id="PF02104">
    <property type="entry name" value="SURF1"/>
    <property type="match status" value="1"/>
</dbReference>
<feature type="compositionally biased region" description="Basic and acidic residues" evidence="7">
    <location>
        <begin position="242"/>
        <end position="255"/>
    </location>
</feature>
<name>A0A2C9A337_9MICO</name>
<evidence type="ECO:0000256" key="2">
    <source>
        <dbReference type="ARBA" id="ARBA00007165"/>
    </source>
</evidence>
<dbReference type="Proteomes" id="UP000219440">
    <property type="component" value="Unassembled WGS sequence"/>
</dbReference>
<organism evidence="8 9">
    <name type="scientific">Salinibacterium xinjiangense</name>
    <dbReference type="NCBI Taxonomy" id="386302"/>
    <lineage>
        <taxon>Bacteria</taxon>
        <taxon>Bacillati</taxon>
        <taxon>Actinomycetota</taxon>
        <taxon>Actinomycetes</taxon>
        <taxon>Micrococcales</taxon>
        <taxon>Microbacteriaceae</taxon>
        <taxon>Salinibacterium</taxon>
    </lineage>
</organism>
<evidence type="ECO:0000256" key="3">
    <source>
        <dbReference type="ARBA" id="ARBA00022692"/>
    </source>
</evidence>
<keyword evidence="5 6" id="KW-0472">Membrane</keyword>
<keyword evidence="6" id="KW-1003">Cell membrane</keyword>
<evidence type="ECO:0000313" key="9">
    <source>
        <dbReference type="Proteomes" id="UP000219440"/>
    </source>
</evidence>
<dbReference type="RefSeq" id="WP_097061903.1">
    <property type="nucleotide sequence ID" value="NZ_BMLC01000001.1"/>
</dbReference>